<evidence type="ECO:0000313" key="2">
    <source>
        <dbReference type="EMBL" id="RVE64211.1"/>
    </source>
</evidence>
<name>A0A437CN45_ORYJA</name>
<evidence type="ECO:0000313" key="3">
    <source>
        <dbReference type="Proteomes" id="UP000283210"/>
    </source>
</evidence>
<feature type="region of interest" description="Disordered" evidence="1">
    <location>
        <begin position="1"/>
        <end position="50"/>
    </location>
</feature>
<evidence type="ECO:0000256" key="1">
    <source>
        <dbReference type="SAM" id="MobiDB-lite"/>
    </source>
</evidence>
<reference evidence="2 3" key="1">
    <citation type="submission" date="2018-11" db="EMBL/GenBank/DDBJ databases">
        <authorList>
            <person name="Lopez-Roques C."/>
            <person name="Donnadieu C."/>
            <person name="Bouchez O."/>
            <person name="Klopp C."/>
            <person name="Cabau C."/>
            <person name="Zahm M."/>
        </authorList>
    </citation>
    <scope>NUCLEOTIDE SEQUENCE [LARGE SCALE GENOMIC DNA]</scope>
    <source>
        <strain evidence="2">RS831</strain>
        <tissue evidence="2">Whole body</tissue>
    </source>
</reference>
<dbReference type="EMBL" id="CM012450">
    <property type="protein sequence ID" value="RVE64211.1"/>
    <property type="molecule type" value="Genomic_DNA"/>
</dbReference>
<proteinExistence type="predicted"/>
<protein>
    <submittedName>
        <fullName evidence="2">Uncharacterized protein</fullName>
    </submittedName>
</protein>
<keyword evidence="3" id="KW-1185">Reference proteome</keyword>
<dbReference type="Proteomes" id="UP000283210">
    <property type="component" value="Chromosome 14"/>
</dbReference>
<dbReference type="AlphaFoldDB" id="A0A437CN45"/>
<feature type="compositionally biased region" description="Polar residues" evidence="1">
    <location>
        <begin position="10"/>
        <end position="21"/>
    </location>
</feature>
<sequence length="75" mass="8356">MRTQPKGARSLTQTSDHNWVTKTEPAGSNPERGARSPRRGRRGGELPWRRVSTKVWMEDESLSPPFSIPAIAPTS</sequence>
<accession>A0A437CN45</accession>
<gene>
    <name evidence="2" type="ORF">OJAV_G00143810</name>
</gene>
<organism evidence="2 3">
    <name type="scientific">Oryzias javanicus</name>
    <name type="common">Javanese ricefish</name>
    <name type="synonym">Aplocheilus javanicus</name>
    <dbReference type="NCBI Taxonomy" id="123683"/>
    <lineage>
        <taxon>Eukaryota</taxon>
        <taxon>Metazoa</taxon>
        <taxon>Chordata</taxon>
        <taxon>Craniata</taxon>
        <taxon>Vertebrata</taxon>
        <taxon>Euteleostomi</taxon>
        <taxon>Actinopterygii</taxon>
        <taxon>Neopterygii</taxon>
        <taxon>Teleostei</taxon>
        <taxon>Neoteleostei</taxon>
        <taxon>Acanthomorphata</taxon>
        <taxon>Ovalentaria</taxon>
        <taxon>Atherinomorphae</taxon>
        <taxon>Beloniformes</taxon>
        <taxon>Adrianichthyidae</taxon>
        <taxon>Oryziinae</taxon>
        <taxon>Oryzias</taxon>
    </lineage>
</organism>
<reference evidence="2 3" key="2">
    <citation type="submission" date="2019-01" db="EMBL/GenBank/DDBJ databases">
        <title>A chromosome length genome reference of the Java medaka (oryzias javanicus).</title>
        <authorList>
            <person name="Herpin A."/>
            <person name="Takehana Y."/>
            <person name="Naruse K."/>
            <person name="Ansai S."/>
            <person name="Kawaguchi M."/>
        </authorList>
    </citation>
    <scope>NUCLEOTIDE SEQUENCE [LARGE SCALE GENOMIC DNA]</scope>
    <source>
        <strain evidence="2">RS831</strain>
        <tissue evidence="2">Whole body</tissue>
    </source>
</reference>